<gene>
    <name evidence="3" type="ORF">IQ249_19960</name>
</gene>
<evidence type="ECO:0000256" key="1">
    <source>
        <dbReference type="SAM" id="MobiDB-lite"/>
    </source>
</evidence>
<evidence type="ECO:0000259" key="2">
    <source>
        <dbReference type="Pfam" id="PF05685"/>
    </source>
</evidence>
<dbReference type="PANTHER" id="PTHR33352">
    <property type="entry name" value="SLR1095 PROTEIN"/>
    <property type="match status" value="1"/>
</dbReference>
<proteinExistence type="predicted"/>
<feature type="region of interest" description="Disordered" evidence="1">
    <location>
        <begin position="203"/>
        <end position="252"/>
    </location>
</feature>
<keyword evidence="3" id="KW-0540">Nuclease</keyword>
<dbReference type="AlphaFoldDB" id="A0A8J7IV47"/>
<dbReference type="InterPro" id="IPR011335">
    <property type="entry name" value="Restrct_endonuc-II-like"/>
</dbReference>
<keyword evidence="3" id="KW-0378">Hydrolase</keyword>
<comment type="caution">
    <text evidence="3">The sequence shown here is derived from an EMBL/GenBank/DDBJ whole genome shotgun (WGS) entry which is preliminary data.</text>
</comment>
<dbReference type="Proteomes" id="UP000654482">
    <property type="component" value="Unassembled WGS sequence"/>
</dbReference>
<reference evidence="3" key="1">
    <citation type="submission" date="2020-10" db="EMBL/GenBank/DDBJ databases">
        <authorList>
            <person name="Castelo-Branco R."/>
            <person name="Eusebio N."/>
            <person name="Adriana R."/>
            <person name="Vieira A."/>
            <person name="Brugerolle De Fraissinette N."/>
            <person name="Rezende De Castro R."/>
            <person name="Schneider M.P."/>
            <person name="Vasconcelos V."/>
            <person name="Leao P.N."/>
        </authorList>
    </citation>
    <scope>NUCLEOTIDE SEQUENCE</scope>
    <source>
        <strain evidence="3">LEGE 07157</strain>
    </source>
</reference>
<dbReference type="Pfam" id="PF05685">
    <property type="entry name" value="Uma2"/>
    <property type="match status" value="1"/>
</dbReference>
<dbReference type="EMBL" id="JADEWZ010000039">
    <property type="protein sequence ID" value="MBE9118172.1"/>
    <property type="molecule type" value="Genomic_DNA"/>
</dbReference>
<sequence>MVSQLPTPTSPNLVYPEDDGLPMSDNTKQFRWIMELYYNLEWLFADNPNIFVAGNLLWYPVEGQVKLCQAPDVMVAFGVAKGDRGSYQQWNENNVAPQVVFEILSPSNTQTEMNRKLLFYARYGVEEYYIYDPHKNDFSGLLRSPTSESEGLSLQVIEKIQGWISPRLGIRFELSEEALQLYRPDGKPFATYLEIQRNLEQERERASQAEQRAESAEQRAEKAEIALQEERRKAERLSERLREMGINPKELE</sequence>
<evidence type="ECO:0000313" key="4">
    <source>
        <dbReference type="Proteomes" id="UP000654482"/>
    </source>
</evidence>
<evidence type="ECO:0000313" key="3">
    <source>
        <dbReference type="EMBL" id="MBE9118172.1"/>
    </source>
</evidence>
<dbReference type="GO" id="GO:0004519">
    <property type="term" value="F:endonuclease activity"/>
    <property type="evidence" value="ECO:0007669"/>
    <property type="project" value="UniProtKB-KW"/>
</dbReference>
<dbReference type="Gene3D" id="3.90.1570.10">
    <property type="entry name" value="tt1808, chain A"/>
    <property type="match status" value="1"/>
</dbReference>
<keyword evidence="4" id="KW-1185">Reference proteome</keyword>
<dbReference type="SUPFAM" id="SSF52980">
    <property type="entry name" value="Restriction endonuclease-like"/>
    <property type="match status" value="1"/>
</dbReference>
<keyword evidence="3" id="KW-0255">Endonuclease</keyword>
<dbReference type="PANTHER" id="PTHR33352:SF2">
    <property type="entry name" value="SLL0995 PROTEIN"/>
    <property type="match status" value="1"/>
</dbReference>
<dbReference type="CDD" id="cd06260">
    <property type="entry name" value="DUF820-like"/>
    <property type="match status" value="1"/>
</dbReference>
<feature type="domain" description="Putative restriction endonuclease" evidence="2">
    <location>
        <begin position="35"/>
        <end position="143"/>
    </location>
</feature>
<dbReference type="RefSeq" id="WP_194031261.1">
    <property type="nucleotide sequence ID" value="NZ_JADEWZ010000039.1"/>
</dbReference>
<dbReference type="InterPro" id="IPR012296">
    <property type="entry name" value="Nuclease_put_TT1808"/>
</dbReference>
<protein>
    <submittedName>
        <fullName evidence="3">Uma2 family endonuclease</fullName>
    </submittedName>
</protein>
<organism evidence="3 4">
    <name type="scientific">Lusitaniella coriacea LEGE 07157</name>
    <dbReference type="NCBI Taxonomy" id="945747"/>
    <lineage>
        <taxon>Bacteria</taxon>
        <taxon>Bacillati</taxon>
        <taxon>Cyanobacteriota</taxon>
        <taxon>Cyanophyceae</taxon>
        <taxon>Spirulinales</taxon>
        <taxon>Lusitaniellaceae</taxon>
        <taxon>Lusitaniella</taxon>
    </lineage>
</organism>
<accession>A0A8J7IV47</accession>
<dbReference type="InterPro" id="IPR008538">
    <property type="entry name" value="Uma2"/>
</dbReference>
<name>A0A8J7IV47_9CYAN</name>